<dbReference type="PANTHER" id="PTHR13251:SF3">
    <property type="entry name" value="TRAFFICKING PROTEIN PARTICLE COMPLEX SUBUNIT 10"/>
    <property type="match status" value="1"/>
</dbReference>
<dbReference type="Proteomes" id="UP000191024">
    <property type="component" value="Chromosome A"/>
</dbReference>
<dbReference type="EMBL" id="LT598462">
    <property type="protein sequence ID" value="SCU78301.1"/>
    <property type="molecule type" value="Genomic_DNA"/>
</dbReference>
<feature type="domain" description="DUF7076" evidence="7">
    <location>
        <begin position="538"/>
        <end position="636"/>
    </location>
</feature>
<comment type="subcellular location">
    <subcellularLocation>
        <location evidence="1">Golgi apparatus</location>
    </subcellularLocation>
</comment>
<dbReference type="Pfam" id="PF23273">
    <property type="entry name" value="DUF7076"/>
    <property type="match status" value="1"/>
</dbReference>
<evidence type="ECO:0000259" key="7">
    <source>
        <dbReference type="Pfam" id="PF23273"/>
    </source>
</evidence>
<dbReference type="InterPro" id="IPR022233">
    <property type="entry name" value="TRAPPC10/Trs130_C"/>
</dbReference>
<dbReference type="Pfam" id="PF12584">
    <property type="entry name" value="TRAPPC10"/>
    <property type="match status" value="1"/>
</dbReference>
<evidence type="ECO:0000256" key="4">
    <source>
        <dbReference type="SAM" id="Coils"/>
    </source>
</evidence>
<evidence type="ECO:0000259" key="9">
    <source>
        <dbReference type="Pfam" id="PF24967"/>
    </source>
</evidence>
<dbReference type="OrthoDB" id="10256906at2759"/>
<feature type="domain" description="TRAPPC10/Trs130 C-terminal" evidence="5">
    <location>
        <begin position="977"/>
        <end position="1079"/>
    </location>
</feature>
<gene>
    <name evidence="10" type="ORF">LAMI_0A04148G</name>
</gene>
<evidence type="ECO:0000259" key="6">
    <source>
        <dbReference type="Pfam" id="PF23036"/>
    </source>
</evidence>
<organism evidence="10 11">
    <name type="scientific">Lachancea mirantina</name>
    <dbReference type="NCBI Taxonomy" id="1230905"/>
    <lineage>
        <taxon>Eukaryota</taxon>
        <taxon>Fungi</taxon>
        <taxon>Dikarya</taxon>
        <taxon>Ascomycota</taxon>
        <taxon>Saccharomycotina</taxon>
        <taxon>Saccharomycetes</taxon>
        <taxon>Saccharomycetales</taxon>
        <taxon>Saccharomycetaceae</taxon>
        <taxon>Lachancea</taxon>
    </lineage>
</organism>
<dbReference type="InterPro" id="IPR055504">
    <property type="entry name" value="DUF7076"/>
</dbReference>
<dbReference type="Pfam" id="PF24966">
    <property type="entry name" value="Ig_TR130_2nd"/>
    <property type="match status" value="1"/>
</dbReference>
<proteinExistence type="predicted"/>
<keyword evidence="3" id="KW-0333">Golgi apparatus</keyword>
<dbReference type="GO" id="GO:0006891">
    <property type="term" value="P:intra-Golgi vesicle-mediated transport"/>
    <property type="evidence" value="ECO:0007669"/>
    <property type="project" value="TreeGrafter"/>
</dbReference>
<evidence type="ECO:0000313" key="11">
    <source>
        <dbReference type="Proteomes" id="UP000191024"/>
    </source>
</evidence>
<keyword evidence="2" id="KW-0813">Transport</keyword>
<dbReference type="AlphaFoldDB" id="A0A1G4INV4"/>
<dbReference type="STRING" id="1230905.A0A1G4INV4"/>
<name>A0A1G4INV4_9SACH</name>
<dbReference type="Pfam" id="PF24967">
    <property type="entry name" value="NTS_TR130"/>
    <property type="match status" value="1"/>
</dbReference>
<feature type="domain" description="Trs130 NTS" evidence="9">
    <location>
        <begin position="305"/>
        <end position="534"/>
    </location>
</feature>
<dbReference type="PANTHER" id="PTHR13251">
    <property type="entry name" value="EPILEPSY HOLOPROSENCEPHALY CANDIDATE 1/TMEM1"/>
    <property type="match status" value="1"/>
</dbReference>
<keyword evidence="11" id="KW-1185">Reference proteome</keyword>
<dbReference type="InterPro" id="IPR056915">
    <property type="entry name" value="Ig_TR130_2nd"/>
</dbReference>
<feature type="domain" description="Trs130 second Ig-like" evidence="8">
    <location>
        <begin position="679"/>
        <end position="771"/>
    </location>
</feature>
<evidence type="ECO:0000259" key="8">
    <source>
        <dbReference type="Pfam" id="PF24966"/>
    </source>
</evidence>
<dbReference type="Pfam" id="PF23036">
    <property type="entry name" value="TRAPPC10_1st"/>
    <property type="match status" value="1"/>
</dbReference>
<accession>A0A1G4INV4</accession>
<evidence type="ECO:0000256" key="1">
    <source>
        <dbReference type="ARBA" id="ARBA00004555"/>
    </source>
</evidence>
<keyword evidence="4" id="KW-0175">Coiled coil</keyword>
<sequence>MSMGKDNATSPGFSVVTFSYFDPFEVFDALKAEIELRLPFQNLHWKPIDGTLRTIRQLPVRLIAETSINGETTQLQEPFIMFLIVSCSSIDEYRAKVRPLVRQWLSGSDRVTEMSTKRIILLRCNLEVLDSNLFKTISLIEKFAKDFPQMPVIEMKTIYKSEGERREFWTSIMSRLGSCVIEIFQERLKTIEDQIRNSNSNDLVEIAKQQEQVLRLYLAFSLQDEASNELKIYERELRAATNVKLPTGRLEIPFSFENSTGGQNTSIASLLAQNELNTFQVTKFFFLRQLELIYNQQPQASRFGRLYAHILSFLTNVRATFLNSANLHEFEYYFLDNLISLVFASEESGALASELEVNLKLLQRDVWLSLVYNNSKFRALEKRYQLNNCVCSQEPLKKTFQDEETFQQNYLKLTKEIISLTSQCSSKRQRTADLLSVDVALMYYQMEDYENAIGVLTSCFEYYKESEWNVIGTALLERFVDCLIKCPDIKGISIEDDDEKVPTGPLLRNSILNLISASESGNAELWDRFVKTNNDDMDNLVYPLENLFDVKVDSRINVTNSNVFVLKIMLTNVKVTSTITSSNISVLLKNHSDEFLRFEAENIALNYGENSVLLGSTKVIFGTFELVNLGVTIGNTSLSKDFGDSEVSEEILVEKPAQSSCFDAILSPPQHFDLSTSYVTLNFLNEHKVSDFSLELTILEPNKFRKAGAAFDTEGQEFSTVISDVKQRRVVFYCLRPIDKILIRQRLSFKLKANPDTEFFQSQTTEIRCKLPITVSVEDILKGQDFYFKFLLNAASTEEPILVHSTELTASNDYLTCESFQCQQPLLLNGDESSTCFNFFRVKPKDNHRFNARDVFSLNVQFNTMRKQLEHLVTNALLFQGDIDRISKLEAVRSFWDYYILPKIDFNYRAFQDKSIVKLRDESENVQSLLKKINEHVDQQEIRQWMRDWLKKLISGVKVDDSEVAGFLKDLDKCSLNVTVNLPPISQSFEVELNPSENKYLELGNPTTFYLSIRNLAHLWIDGDHSKHTYVFELLTSSDWLVNGRRKFSLENQDTQTEVVLLPLKRGRLNYPRIEIYDQNQKLNCVYFVNMHETLVVI</sequence>
<evidence type="ECO:0000256" key="2">
    <source>
        <dbReference type="ARBA" id="ARBA00022448"/>
    </source>
</evidence>
<evidence type="ECO:0000313" key="10">
    <source>
        <dbReference type="EMBL" id="SCU78301.1"/>
    </source>
</evidence>
<evidence type="ECO:0000259" key="5">
    <source>
        <dbReference type="Pfam" id="PF12584"/>
    </source>
</evidence>
<dbReference type="InterPro" id="IPR056916">
    <property type="entry name" value="NTS_TR130"/>
</dbReference>
<dbReference type="GO" id="GO:0034498">
    <property type="term" value="P:early endosome to Golgi transport"/>
    <property type="evidence" value="ECO:0007669"/>
    <property type="project" value="TreeGrafter"/>
</dbReference>
<protein>
    <submittedName>
        <fullName evidence="10">LAMI_0A04148g1_1</fullName>
    </submittedName>
</protein>
<dbReference type="InterPro" id="IPR045126">
    <property type="entry name" value="TRAPPC10/Trs130"/>
</dbReference>
<dbReference type="GO" id="GO:0005829">
    <property type="term" value="C:cytosol"/>
    <property type="evidence" value="ECO:0007669"/>
    <property type="project" value="GOC"/>
</dbReference>
<dbReference type="GO" id="GO:1990071">
    <property type="term" value="C:TRAPPII protein complex"/>
    <property type="evidence" value="ECO:0007669"/>
    <property type="project" value="InterPro"/>
</dbReference>
<feature type="coiled-coil region" evidence="4">
    <location>
        <begin position="181"/>
        <end position="243"/>
    </location>
</feature>
<evidence type="ECO:0000256" key="3">
    <source>
        <dbReference type="ARBA" id="ARBA00023034"/>
    </source>
</evidence>
<dbReference type="InterPro" id="IPR056913">
    <property type="entry name" value="TRAPPC10/Trs130_N"/>
</dbReference>
<reference evidence="10 11" key="1">
    <citation type="submission" date="2016-03" db="EMBL/GenBank/DDBJ databases">
        <authorList>
            <person name="Devillers H."/>
        </authorList>
    </citation>
    <scope>NUCLEOTIDE SEQUENCE [LARGE SCALE GENOMIC DNA]</scope>
    <source>
        <strain evidence="10">CBS 11717</strain>
    </source>
</reference>
<feature type="domain" description="TRAPPC10/Trs130 N-terminal" evidence="6">
    <location>
        <begin position="18"/>
        <end position="201"/>
    </location>
</feature>